<keyword evidence="8" id="KW-0449">Lipoprotein</keyword>
<comment type="subcellular location">
    <subcellularLocation>
        <location evidence="2">Cell membrane</location>
        <topology evidence="2">Lipid-anchor</topology>
        <topology evidence="2">GPI-anchor</topology>
    </subcellularLocation>
</comment>
<keyword evidence="3" id="KW-1003">Cell membrane</keyword>
<evidence type="ECO:0000259" key="9">
    <source>
        <dbReference type="Pfam" id="PF13206"/>
    </source>
</evidence>
<proteinExistence type="predicted"/>
<evidence type="ECO:0000256" key="2">
    <source>
        <dbReference type="ARBA" id="ARBA00004609"/>
    </source>
</evidence>
<protein>
    <submittedName>
        <fullName evidence="10">Variant surface glycoprotein 1125.2962</fullName>
    </submittedName>
</protein>
<evidence type="ECO:0000256" key="4">
    <source>
        <dbReference type="ARBA" id="ARBA00022622"/>
    </source>
</evidence>
<keyword evidence="7" id="KW-0325">Glycoprotein</keyword>
<dbReference type="EMBL" id="KX700410">
    <property type="protein sequence ID" value="APD74366.1"/>
    <property type="molecule type" value="Genomic_DNA"/>
</dbReference>
<dbReference type="VEuPathDB" id="TriTrypDB:Tb1125.8.460"/>
<comment type="function">
    <text evidence="1">VSG forms a coat on the surface of the parasite. The trypanosome evades the immune response of the host by expressing a series of antigenically distinct VSGs from an estimated 1000 VSG genes.</text>
</comment>
<keyword evidence="4" id="KW-0336">GPI-anchor</keyword>
<dbReference type="Pfam" id="PF13206">
    <property type="entry name" value="VSG_B"/>
    <property type="match status" value="1"/>
</dbReference>
<evidence type="ECO:0000313" key="10">
    <source>
        <dbReference type="EMBL" id="APD74366.1"/>
    </source>
</evidence>
<organism evidence="10">
    <name type="scientific">Trypanosoma brucei</name>
    <dbReference type="NCBI Taxonomy" id="5691"/>
    <lineage>
        <taxon>Eukaryota</taxon>
        <taxon>Discoba</taxon>
        <taxon>Euglenozoa</taxon>
        <taxon>Kinetoplastea</taxon>
        <taxon>Metakinetoplastina</taxon>
        <taxon>Trypanosomatida</taxon>
        <taxon>Trypanosomatidae</taxon>
        <taxon>Trypanosoma</taxon>
    </lineage>
</organism>
<evidence type="ECO:0000256" key="5">
    <source>
        <dbReference type="ARBA" id="ARBA00022729"/>
    </source>
</evidence>
<dbReference type="GO" id="GO:0098552">
    <property type="term" value="C:side of membrane"/>
    <property type="evidence" value="ECO:0007669"/>
    <property type="project" value="UniProtKB-KW"/>
</dbReference>
<evidence type="ECO:0000256" key="1">
    <source>
        <dbReference type="ARBA" id="ARBA00002523"/>
    </source>
</evidence>
<dbReference type="GO" id="GO:0005886">
    <property type="term" value="C:plasma membrane"/>
    <property type="evidence" value="ECO:0007669"/>
    <property type="project" value="UniProtKB-SubCell"/>
</dbReference>
<name>A0A1J0R972_9TRYP</name>
<keyword evidence="5" id="KW-0732">Signal</keyword>
<keyword evidence="6" id="KW-0472">Membrane</keyword>
<evidence type="ECO:0000256" key="6">
    <source>
        <dbReference type="ARBA" id="ARBA00023136"/>
    </source>
</evidence>
<dbReference type="VEuPathDB" id="TriTrypDB:Tb427_000527600"/>
<dbReference type="AlphaFoldDB" id="A0A1J0R972"/>
<reference evidence="10" key="1">
    <citation type="submission" date="2016-08" db="EMBL/GenBank/DDBJ databases">
        <title>VSG repertoire of Trypanosoma brucei EATRO 1125.</title>
        <authorList>
            <person name="Cross G.A."/>
        </authorList>
    </citation>
    <scope>NUCLEOTIDE SEQUENCE</scope>
    <source>
        <strain evidence="10">EATRO 1125</strain>
    </source>
</reference>
<feature type="domain" description="Trypanosome variant surface glycoprotein B-type N-terminal" evidence="9">
    <location>
        <begin position="15"/>
        <end position="272"/>
    </location>
</feature>
<evidence type="ECO:0000256" key="3">
    <source>
        <dbReference type="ARBA" id="ARBA00022475"/>
    </source>
</evidence>
<sequence>MPMETTQATITIIQLVASATSADALTAGDHSHPFVYLCTLITLNRHQFPDLPKTQQETEDYQQIQKLNASLSSPQWRNKFGKTGKGDARHTYKPQDGKEDGLHMKRWARWTEAEAELEKENPPKQTLKAAQLKFSTKSQRLQYLVSLQPLAEQAAAAVDELLTVQENSAKLTATELKKELKSAAFGAGIGNENQLTEANIKSSNDEATTRKNLCGDTTASAKAQTIVAFIYCICAGKQTDGGSNVKYCENTQADNNNPWTGQTGVKMATKDLIS</sequence>
<evidence type="ECO:0000256" key="8">
    <source>
        <dbReference type="ARBA" id="ARBA00023288"/>
    </source>
</evidence>
<dbReference type="VEuPathDB" id="TriTrypDB:Tb11.v5.0125"/>
<accession>A0A1J0R972</accession>
<dbReference type="InterPro" id="IPR025932">
    <property type="entry name" value="Trypano_VSG_B_N_dom"/>
</dbReference>
<evidence type="ECO:0000256" key="7">
    <source>
        <dbReference type="ARBA" id="ARBA00023180"/>
    </source>
</evidence>